<accession>A0A843WEG8</accession>
<feature type="compositionally biased region" description="Basic and acidic residues" evidence="1">
    <location>
        <begin position="54"/>
        <end position="65"/>
    </location>
</feature>
<keyword evidence="3" id="KW-1185">Reference proteome</keyword>
<organism evidence="2 3">
    <name type="scientific">Colocasia esculenta</name>
    <name type="common">Wild taro</name>
    <name type="synonym">Arum esculentum</name>
    <dbReference type="NCBI Taxonomy" id="4460"/>
    <lineage>
        <taxon>Eukaryota</taxon>
        <taxon>Viridiplantae</taxon>
        <taxon>Streptophyta</taxon>
        <taxon>Embryophyta</taxon>
        <taxon>Tracheophyta</taxon>
        <taxon>Spermatophyta</taxon>
        <taxon>Magnoliopsida</taxon>
        <taxon>Liliopsida</taxon>
        <taxon>Araceae</taxon>
        <taxon>Aroideae</taxon>
        <taxon>Colocasieae</taxon>
        <taxon>Colocasia</taxon>
    </lineage>
</organism>
<proteinExistence type="predicted"/>
<dbReference type="EMBL" id="NMUH01004467">
    <property type="protein sequence ID" value="MQM09773.1"/>
    <property type="molecule type" value="Genomic_DNA"/>
</dbReference>
<protein>
    <submittedName>
        <fullName evidence="2">Uncharacterized protein</fullName>
    </submittedName>
</protein>
<evidence type="ECO:0000313" key="2">
    <source>
        <dbReference type="EMBL" id="MQM09773.1"/>
    </source>
</evidence>
<feature type="region of interest" description="Disordered" evidence="1">
    <location>
        <begin position="42"/>
        <end position="65"/>
    </location>
</feature>
<feature type="compositionally biased region" description="Basic and acidic residues" evidence="1">
    <location>
        <begin position="1"/>
        <end position="11"/>
    </location>
</feature>
<comment type="caution">
    <text evidence="2">The sequence shown here is derived from an EMBL/GenBank/DDBJ whole genome shotgun (WGS) entry which is preliminary data.</text>
</comment>
<sequence>MPDPSGREGAPRRPARNHHKEYAQDRDALNVLAYRWRTPTRWSSRQSVALCPGDKQKQKHGDKQK</sequence>
<evidence type="ECO:0000256" key="1">
    <source>
        <dbReference type="SAM" id="MobiDB-lite"/>
    </source>
</evidence>
<feature type="region of interest" description="Disordered" evidence="1">
    <location>
        <begin position="1"/>
        <end position="24"/>
    </location>
</feature>
<name>A0A843WEG8_COLES</name>
<dbReference type="AlphaFoldDB" id="A0A843WEG8"/>
<gene>
    <name evidence="2" type="ORF">Taro_042652</name>
</gene>
<evidence type="ECO:0000313" key="3">
    <source>
        <dbReference type="Proteomes" id="UP000652761"/>
    </source>
</evidence>
<reference evidence="2" key="1">
    <citation type="submission" date="2017-07" db="EMBL/GenBank/DDBJ databases">
        <title>Taro Niue Genome Assembly and Annotation.</title>
        <authorList>
            <person name="Atibalentja N."/>
            <person name="Keating K."/>
            <person name="Fields C.J."/>
        </authorList>
    </citation>
    <scope>NUCLEOTIDE SEQUENCE</scope>
    <source>
        <strain evidence="2">Niue_2</strain>
        <tissue evidence="2">Leaf</tissue>
    </source>
</reference>
<dbReference type="Proteomes" id="UP000652761">
    <property type="component" value="Unassembled WGS sequence"/>
</dbReference>